<keyword evidence="2" id="KW-1185">Reference proteome</keyword>
<dbReference type="Proteomes" id="UP000437862">
    <property type="component" value="Chromosome"/>
</dbReference>
<evidence type="ECO:0000313" key="2">
    <source>
        <dbReference type="Proteomes" id="UP000437862"/>
    </source>
</evidence>
<name>A0ABX6FYZ5_9BURK</name>
<organism evidence="1 2">
    <name type="scientific">Pseudoduganella flava</name>
    <dbReference type="NCBI Taxonomy" id="871742"/>
    <lineage>
        <taxon>Bacteria</taxon>
        <taxon>Pseudomonadati</taxon>
        <taxon>Pseudomonadota</taxon>
        <taxon>Betaproteobacteria</taxon>
        <taxon>Burkholderiales</taxon>
        <taxon>Oxalobacteraceae</taxon>
        <taxon>Telluria group</taxon>
        <taxon>Pseudoduganella</taxon>
    </lineage>
</organism>
<dbReference type="RefSeq" id="WP_145881918.1">
    <property type="nucleotide sequence ID" value="NZ_CP046904.1"/>
</dbReference>
<accession>A0ABX6FYZ5</accession>
<evidence type="ECO:0008006" key="3">
    <source>
        <dbReference type="Google" id="ProtNLM"/>
    </source>
</evidence>
<gene>
    <name evidence="1" type="ORF">GO485_29245</name>
</gene>
<dbReference type="EMBL" id="CP046904">
    <property type="protein sequence ID" value="QGZ42718.1"/>
    <property type="molecule type" value="Genomic_DNA"/>
</dbReference>
<reference evidence="1 2" key="1">
    <citation type="submission" date="2019-12" db="EMBL/GenBank/DDBJ databases">
        <title>Draft Genome Sequences of Six Type Strains of the Genus Massilia.</title>
        <authorList>
            <person name="Miess H."/>
            <person name="Frediansyah A."/>
            <person name="Goeker M."/>
            <person name="Gross H."/>
        </authorList>
    </citation>
    <scope>NUCLEOTIDE SEQUENCE [LARGE SCALE GENOMIC DNA]</scope>
    <source>
        <strain evidence="1 2">DSM 26639</strain>
    </source>
</reference>
<protein>
    <recommendedName>
        <fullName evidence="3">DNA injection protein</fullName>
    </recommendedName>
</protein>
<sequence length="396" mass="40489">MSWAAAGAAAIGVAGSMYSSKQNRKAAQAGSSQTFELDPTMKALLYGTGNGTEGLLQKIAQQAQQGQTGGLSNFGNQSDMYLGSWGADSFNRSQQAAQKLQETTNATPNIEAARISAPSQNSLDLRSAFNRTINGDAGANPYLTRAIQGGIDQSKLAFNQMQQDATRNLNENVLTGIKSNSIISGGYGGSRQGLAEGRAIGDFAQAQQNAINQFGQANTNAAVGAQADAYNQGQNRSLQALLGLSGQQYSTAAQNAEMQQQASLANQNAYLQNNQNNAQAQATGIGLSSGLLGQAYGYAQNNNNAGFNRLTQGTGALSPFTGLGTSNTSTQPYYGNAAGDAIGGALGGLSLWSQFSRGGGGGSGASAYSGAANNWGVSAGSAPSTSWLSNSYFGGA</sequence>
<proteinExistence type="predicted"/>
<evidence type="ECO:0000313" key="1">
    <source>
        <dbReference type="EMBL" id="QGZ42718.1"/>
    </source>
</evidence>